<dbReference type="AlphaFoldDB" id="A0A0F9INE0"/>
<gene>
    <name evidence="2" type="ORF">LCGC14_1636190</name>
</gene>
<organism evidence="2">
    <name type="scientific">marine sediment metagenome</name>
    <dbReference type="NCBI Taxonomy" id="412755"/>
    <lineage>
        <taxon>unclassified sequences</taxon>
        <taxon>metagenomes</taxon>
        <taxon>ecological metagenomes</taxon>
    </lineage>
</organism>
<sequence>MAATITVTNIIDRVEEDFSDQFGTSGSTSVLIDYIDRIHASILRKRPWDWLLSTPQRFITERGQTLYWVGATGSQAAGEVDTGLNLTDVRRVLPDSVFNRTSHRPLWQGIETPLARNWQREDASYSEAPPVQFRNDEASRDIIEISPAPDTGSSYEMVPPGPHSTTSTSGALSARTYFIRTTFVDLEGNEGSASTTARQFIEVNKVITVKAPQPTVSPGAAGISYLRWNIYASTTEGSETRQASNTATSADFTEPDTGLTTNGASVPASSELDPLRGYLIEFRYAKVHKKLTTGNDILLIPDDYRDVVVAGVNSLAAAYRKKFDLAAYWDNQYRQGLIEMTRNQNPFPGGRRFIKPDGQRVGSRVVRPW</sequence>
<protein>
    <submittedName>
        <fullName evidence="2">Uncharacterized protein</fullName>
    </submittedName>
</protein>
<comment type="caution">
    <text evidence="2">The sequence shown here is derived from an EMBL/GenBank/DDBJ whole genome shotgun (WGS) entry which is preliminary data.</text>
</comment>
<reference evidence="2" key="1">
    <citation type="journal article" date="2015" name="Nature">
        <title>Complex archaea that bridge the gap between prokaryotes and eukaryotes.</title>
        <authorList>
            <person name="Spang A."/>
            <person name="Saw J.H."/>
            <person name="Jorgensen S.L."/>
            <person name="Zaremba-Niedzwiedzka K."/>
            <person name="Martijn J."/>
            <person name="Lind A.E."/>
            <person name="van Eijk R."/>
            <person name="Schleper C."/>
            <person name="Guy L."/>
            <person name="Ettema T.J."/>
        </authorList>
    </citation>
    <scope>NUCLEOTIDE SEQUENCE</scope>
</reference>
<evidence type="ECO:0000313" key="2">
    <source>
        <dbReference type="EMBL" id="KKM21359.1"/>
    </source>
</evidence>
<feature type="region of interest" description="Disordered" evidence="1">
    <location>
        <begin position="237"/>
        <end position="266"/>
    </location>
</feature>
<dbReference type="EMBL" id="LAZR01013568">
    <property type="protein sequence ID" value="KKM21359.1"/>
    <property type="molecule type" value="Genomic_DNA"/>
</dbReference>
<accession>A0A0F9INE0</accession>
<feature type="compositionally biased region" description="Polar residues" evidence="1">
    <location>
        <begin position="237"/>
        <end position="251"/>
    </location>
</feature>
<feature type="region of interest" description="Disordered" evidence="1">
    <location>
        <begin position="148"/>
        <end position="169"/>
    </location>
</feature>
<proteinExistence type="predicted"/>
<name>A0A0F9INE0_9ZZZZ</name>
<evidence type="ECO:0000256" key="1">
    <source>
        <dbReference type="SAM" id="MobiDB-lite"/>
    </source>
</evidence>